<name>A0AAV4M526_CAEEX</name>
<dbReference type="Proteomes" id="UP001054945">
    <property type="component" value="Unassembled WGS sequence"/>
</dbReference>
<accession>A0AAV4M526</accession>
<comment type="caution">
    <text evidence="2">The sequence shown here is derived from an EMBL/GenBank/DDBJ whole genome shotgun (WGS) entry which is preliminary data.</text>
</comment>
<feature type="region of interest" description="Disordered" evidence="1">
    <location>
        <begin position="78"/>
        <end position="97"/>
    </location>
</feature>
<keyword evidence="3" id="KW-1185">Reference proteome</keyword>
<protein>
    <submittedName>
        <fullName evidence="2">Uncharacterized protein</fullName>
    </submittedName>
</protein>
<reference evidence="2 3" key="1">
    <citation type="submission" date="2021-06" db="EMBL/GenBank/DDBJ databases">
        <title>Caerostris extrusa draft genome.</title>
        <authorList>
            <person name="Kono N."/>
            <person name="Arakawa K."/>
        </authorList>
    </citation>
    <scope>NUCLEOTIDE SEQUENCE [LARGE SCALE GENOMIC DNA]</scope>
</reference>
<evidence type="ECO:0000313" key="3">
    <source>
        <dbReference type="Proteomes" id="UP001054945"/>
    </source>
</evidence>
<evidence type="ECO:0000313" key="2">
    <source>
        <dbReference type="EMBL" id="GIX67479.1"/>
    </source>
</evidence>
<proteinExistence type="predicted"/>
<dbReference type="AlphaFoldDB" id="A0AAV4M526"/>
<sequence length="130" mass="14869">MGQRYQVTNISLTIKNIKTSLITMVKQFRFLRHIKCFFTVPFFYRRPTEASGKKAHPRQRERGRLAKLRSIVSHCGAASPPPSLELSGARPSHQRQIDPGNAIDLEEYTSLFAIKSCKRTNGEQRTCLLH</sequence>
<evidence type="ECO:0000256" key="1">
    <source>
        <dbReference type="SAM" id="MobiDB-lite"/>
    </source>
</evidence>
<organism evidence="2 3">
    <name type="scientific">Caerostris extrusa</name>
    <name type="common">Bark spider</name>
    <name type="synonym">Caerostris bankana</name>
    <dbReference type="NCBI Taxonomy" id="172846"/>
    <lineage>
        <taxon>Eukaryota</taxon>
        <taxon>Metazoa</taxon>
        <taxon>Ecdysozoa</taxon>
        <taxon>Arthropoda</taxon>
        <taxon>Chelicerata</taxon>
        <taxon>Arachnida</taxon>
        <taxon>Araneae</taxon>
        <taxon>Araneomorphae</taxon>
        <taxon>Entelegynae</taxon>
        <taxon>Araneoidea</taxon>
        <taxon>Araneidae</taxon>
        <taxon>Caerostris</taxon>
    </lineage>
</organism>
<dbReference type="EMBL" id="BPLR01001880">
    <property type="protein sequence ID" value="GIX67479.1"/>
    <property type="molecule type" value="Genomic_DNA"/>
</dbReference>
<gene>
    <name evidence="2" type="ORF">CEXT_216461</name>
</gene>